<feature type="chain" id="PRO_5046850239" evidence="7">
    <location>
        <begin position="26"/>
        <end position="309"/>
    </location>
</feature>
<dbReference type="InterPro" id="IPR006128">
    <property type="entry name" value="Lipoprotein_PsaA-like"/>
</dbReference>
<dbReference type="PANTHER" id="PTHR42953:SF1">
    <property type="entry name" value="METAL-BINDING PROTEIN HI_0362-RELATED"/>
    <property type="match status" value="1"/>
</dbReference>
<evidence type="ECO:0000313" key="9">
    <source>
        <dbReference type="Proteomes" id="UP001055102"/>
    </source>
</evidence>
<name>A0ABQ4T073_9HYPH</name>
<dbReference type="Gene3D" id="3.40.50.1980">
    <property type="entry name" value="Nitrogenase molybdenum iron protein domain"/>
    <property type="match status" value="2"/>
</dbReference>
<comment type="subcellular location">
    <subcellularLocation>
        <location evidence="1">Cell envelope</location>
    </subcellularLocation>
</comment>
<dbReference type="Proteomes" id="UP001055102">
    <property type="component" value="Unassembled WGS sequence"/>
</dbReference>
<evidence type="ECO:0000256" key="3">
    <source>
        <dbReference type="ARBA" id="ARBA00022448"/>
    </source>
</evidence>
<protein>
    <submittedName>
        <fullName evidence="8">Manganese-binding lipoprotein MntA</fullName>
    </submittedName>
</protein>
<evidence type="ECO:0000256" key="7">
    <source>
        <dbReference type="SAM" id="SignalP"/>
    </source>
</evidence>
<evidence type="ECO:0000256" key="5">
    <source>
        <dbReference type="ARBA" id="ARBA00022729"/>
    </source>
</evidence>
<dbReference type="InterPro" id="IPR006127">
    <property type="entry name" value="ZnuA-like"/>
</dbReference>
<proteinExistence type="inferred from homology"/>
<evidence type="ECO:0000256" key="4">
    <source>
        <dbReference type="ARBA" id="ARBA00022723"/>
    </source>
</evidence>
<keyword evidence="3 6" id="KW-0813">Transport</keyword>
<keyword evidence="9" id="KW-1185">Reference proteome</keyword>
<feature type="signal peptide" evidence="7">
    <location>
        <begin position="1"/>
        <end position="25"/>
    </location>
</feature>
<evidence type="ECO:0000256" key="6">
    <source>
        <dbReference type="RuleBase" id="RU003512"/>
    </source>
</evidence>
<accession>A0ABQ4T073</accession>
<keyword evidence="8" id="KW-0449">Lipoprotein</keyword>
<dbReference type="Pfam" id="PF01297">
    <property type="entry name" value="ZnuA"/>
    <property type="match status" value="1"/>
</dbReference>
<keyword evidence="4" id="KW-0479">Metal-binding</keyword>
<dbReference type="CDD" id="cd01137">
    <property type="entry name" value="PsaA"/>
    <property type="match status" value="1"/>
</dbReference>
<dbReference type="PRINTS" id="PR00690">
    <property type="entry name" value="ADHESNFAMILY"/>
</dbReference>
<keyword evidence="5 7" id="KW-0732">Signal</keyword>
<dbReference type="PRINTS" id="PR00691">
    <property type="entry name" value="ADHESINB"/>
</dbReference>
<evidence type="ECO:0000313" key="8">
    <source>
        <dbReference type="EMBL" id="GJE08849.1"/>
    </source>
</evidence>
<evidence type="ECO:0000256" key="2">
    <source>
        <dbReference type="ARBA" id="ARBA00011028"/>
    </source>
</evidence>
<dbReference type="SUPFAM" id="SSF53807">
    <property type="entry name" value="Helical backbone' metal receptor"/>
    <property type="match status" value="1"/>
</dbReference>
<dbReference type="InterPro" id="IPR006129">
    <property type="entry name" value="AdhesinB"/>
</dbReference>
<comment type="caution">
    <text evidence="8">The sequence shown here is derived from an EMBL/GenBank/DDBJ whole genome shotgun (WGS) entry which is preliminary data.</text>
</comment>
<dbReference type="EMBL" id="BPQR01000093">
    <property type="protein sequence ID" value="GJE08849.1"/>
    <property type="molecule type" value="Genomic_DNA"/>
</dbReference>
<dbReference type="InterPro" id="IPR050492">
    <property type="entry name" value="Bact_metal-bind_prot9"/>
</dbReference>
<organism evidence="8 9">
    <name type="scientific">Methylobacterium jeotgali</name>
    <dbReference type="NCBI Taxonomy" id="381630"/>
    <lineage>
        <taxon>Bacteria</taxon>
        <taxon>Pseudomonadati</taxon>
        <taxon>Pseudomonadota</taxon>
        <taxon>Alphaproteobacteria</taxon>
        <taxon>Hyphomicrobiales</taxon>
        <taxon>Methylobacteriaceae</taxon>
        <taxon>Methylobacterium</taxon>
    </lineage>
</organism>
<gene>
    <name evidence="8" type="primary">mntA</name>
    <name evidence="8" type="ORF">AOPFMNJM_4195</name>
</gene>
<dbReference type="PANTHER" id="PTHR42953">
    <property type="entry name" value="HIGH-AFFINITY ZINC UPTAKE SYSTEM PROTEIN ZNUA-RELATED"/>
    <property type="match status" value="1"/>
</dbReference>
<comment type="similarity">
    <text evidence="2 6">Belongs to the bacterial solute-binding protein 9 family.</text>
</comment>
<reference evidence="8" key="1">
    <citation type="journal article" date="2021" name="Front. Microbiol.">
        <title>Comprehensive Comparative Genomics and Phenotyping of Methylobacterium Species.</title>
        <authorList>
            <person name="Alessa O."/>
            <person name="Ogura Y."/>
            <person name="Fujitani Y."/>
            <person name="Takami H."/>
            <person name="Hayashi T."/>
            <person name="Sahin N."/>
            <person name="Tani A."/>
        </authorList>
    </citation>
    <scope>NUCLEOTIDE SEQUENCE</scope>
    <source>
        <strain evidence="8">LMG 23639</strain>
    </source>
</reference>
<dbReference type="RefSeq" id="WP_373320134.1">
    <property type="nucleotide sequence ID" value="NZ_BPQR01000093.1"/>
</dbReference>
<reference evidence="8" key="2">
    <citation type="submission" date="2021-08" db="EMBL/GenBank/DDBJ databases">
        <authorList>
            <person name="Tani A."/>
            <person name="Ola A."/>
            <person name="Ogura Y."/>
            <person name="Katsura K."/>
            <person name="Hayashi T."/>
        </authorList>
    </citation>
    <scope>NUCLEOTIDE SEQUENCE</scope>
    <source>
        <strain evidence="8">LMG 23639</strain>
    </source>
</reference>
<sequence length="309" mass="32297">MISTRRAGLTTILAGLALMVATASAGPVRAEGAEPLKVVATFSILADLARQVGGAHVAVTSLVGPDSDAHSYAPAPADARRIAEADIVIVNGLGFDGWLDRLVKVSAAKAPVVVAARGVRTIAGDDGHGHGHAHDVDPHAWQSVANVRVYVANIRDGLAKADPARAKVYAGNAEAYIRQLDALDGEMRATLAALPPERRRIITSHDAFGYLAEAYGLVVLAAQGVSTESEASPKGIASLIRQIRRERVPAVFVESIADPRLMEQVARESGARLGGRLYSDALSAPGGPASTYLDLMRANLRTIAEALKG</sequence>
<evidence type="ECO:0000256" key="1">
    <source>
        <dbReference type="ARBA" id="ARBA00004196"/>
    </source>
</evidence>